<evidence type="ECO:0000313" key="1">
    <source>
        <dbReference type="EMBL" id="ESA09073.1"/>
    </source>
</evidence>
<protein>
    <submittedName>
        <fullName evidence="1">Uncharacterized protein</fullName>
    </submittedName>
</protein>
<reference evidence="1" key="1">
    <citation type="submission" date="2013-07" db="EMBL/GenBank/DDBJ databases">
        <title>The genome of an arbuscular mycorrhizal fungus provides insights into the evolution of the oldest plant symbiosis.</title>
        <authorList>
            <consortium name="DOE Joint Genome Institute"/>
            <person name="Tisserant E."/>
            <person name="Malbreil M."/>
            <person name="Kuo A."/>
            <person name="Kohler A."/>
            <person name="Symeonidi A."/>
            <person name="Balestrini R."/>
            <person name="Charron P."/>
            <person name="Duensing N."/>
            <person name="Frei-dit-Frey N."/>
            <person name="Gianinazzi-Pearson V."/>
            <person name="Gilbert B."/>
            <person name="Handa Y."/>
            <person name="Hijri M."/>
            <person name="Kaul R."/>
            <person name="Kawaguchi M."/>
            <person name="Krajinski F."/>
            <person name="Lammers P."/>
            <person name="Lapierre D."/>
            <person name="Masclaux F.G."/>
            <person name="Murat C."/>
            <person name="Morin E."/>
            <person name="Ndikumana S."/>
            <person name="Pagni M."/>
            <person name="Petitpierre D."/>
            <person name="Requena N."/>
            <person name="Rosikiewicz P."/>
            <person name="Riley R."/>
            <person name="Saito K."/>
            <person name="San Clemente H."/>
            <person name="Shapiro H."/>
            <person name="van Tuinen D."/>
            <person name="Becard G."/>
            <person name="Bonfante P."/>
            <person name="Paszkowski U."/>
            <person name="Shachar-Hill Y."/>
            <person name="Young J.P."/>
            <person name="Sanders I.R."/>
            <person name="Henrissat B."/>
            <person name="Rensing S.A."/>
            <person name="Grigoriev I.V."/>
            <person name="Corradi N."/>
            <person name="Roux C."/>
            <person name="Martin F."/>
        </authorList>
    </citation>
    <scope>NUCLEOTIDE SEQUENCE</scope>
    <source>
        <strain evidence="1">DAOM 197198</strain>
    </source>
</reference>
<proteinExistence type="predicted"/>
<sequence length="117" mass="13632">MNRLLIMMRRMKKITNTDDRDEDEEDTPLKTHDIIPDFMKLRLSTGKVVEVVLFELTKDLGYEHGKLTEDRIGIPSISYDFVKELGKYGKNSLENLRTAVMTKIGKYNIHKHHIKNG</sequence>
<organism evidence="1">
    <name type="scientific">Rhizophagus irregularis (strain DAOM 181602 / DAOM 197198 / MUCL 43194)</name>
    <name type="common">Arbuscular mycorrhizal fungus</name>
    <name type="synonym">Glomus intraradices</name>
    <dbReference type="NCBI Taxonomy" id="747089"/>
    <lineage>
        <taxon>Eukaryota</taxon>
        <taxon>Fungi</taxon>
        <taxon>Fungi incertae sedis</taxon>
        <taxon>Mucoromycota</taxon>
        <taxon>Glomeromycotina</taxon>
        <taxon>Glomeromycetes</taxon>
        <taxon>Glomerales</taxon>
        <taxon>Glomeraceae</taxon>
        <taxon>Rhizophagus</taxon>
    </lineage>
</organism>
<name>U9TRZ6_RHIID</name>
<dbReference type="EMBL" id="KI288505">
    <property type="protein sequence ID" value="ESA09073.1"/>
    <property type="molecule type" value="Genomic_DNA"/>
</dbReference>
<accession>U9TRZ6</accession>
<gene>
    <name evidence="1" type="ORF">GLOINDRAFT_97985</name>
</gene>
<dbReference type="AlphaFoldDB" id="U9TRZ6"/>
<dbReference type="HOGENOM" id="CLU_2086036_0_0_1"/>